<dbReference type="InterPro" id="IPR013216">
    <property type="entry name" value="Methyltransf_11"/>
</dbReference>
<keyword evidence="1" id="KW-0489">Methyltransferase</keyword>
<dbReference type="AlphaFoldDB" id="A0A653B7P6"/>
<dbReference type="SUPFAM" id="SSF53335">
    <property type="entry name" value="S-adenosyl-L-methionine-dependent methyltransferases"/>
    <property type="match status" value="1"/>
</dbReference>
<evidence type="ECO:0000313" key="1">
    <source>
        <dbReference type="EMBL" id="VDN64555.1"/>
    </source>
</evidence>
<accession>A0A653B7P6</accession>
<dbReference type="PANTHER" id="PTHR43460">
    <property type="entry name" value="METHYLTRANSFERASE"/>
    <property type="match status" value="1"/>
</dbReference>
<dbReference type="GO" id="GO:0008757">
    <property type="term" value="F:S-adenosylmethionine-dependent methyltransferase activity"/>
    <property type="evidence" value="ECO:0007669"/>
    <property type="project" value="InterPro"/>
</dbReference>
<dbReference type="Pfam" id="PF08241">
    <property type="entry name" value="Methyltransf_11"/>
    <property type="match status" value="1"/>
</dbReference>
<keyword evidence="1" id="KW-0808">Transferase</keyword>
<dbReference type="EMBL" id="LR130779">
    <property type="protein sequence ID" value="VDN64555.1"/>
    <property type="molecule type" value="Genomic_DNA"/>
</dbReference>
<dbReference type="OrthoDB" id="529208at2"/>
<gene>
    <name evidence="1" type="ORF">POT9AD_3580</name>
</gene>
<organism evidence="1">
    <name type="scientific">Ectopseudomonas oleovorans</name>
    <name type="common">Pseudomonas oleovorans</name>
    <dbReference type="NCBI Taxonomy" id="301"/>
    <lineage>
        <taxon>Bacteria</taxon>
        <taxon>Pseudomonadati</taxon>
        <taxon>Pseudomonadota</taxon>
        <taxon>Gammaproteobacteria</taxon>
        <taxon>Pseudomonadales</taxon>
        <taxon>Pseudomonadaceae</taxon>
        <taxon>Ectopseudomonas</taxon>
    </lineage>
</organism>
<sequence>MKSFDELVAEAEAADVSGWGFGWLAGRASEERPSWGYSRLLAQRLAQVESALDLDTGGGEVLGEVPRFPPRMCATEAWPPNARKARDHLGARGVQVVETTAADSVLPFADASFELVTSRHPVSPNWAEIHRVLKPGGCYFAQHVGAASAFDLIERFLGPLPQQRRQRDPQDEAAAAQAAGLNVTDLRVERCRLVFNDVGAVVWILRKCVWWVPDFSTRKYHDVLLALDEQMRGGRPFVAYSTRHLIEARR</sequence>
<dbReference type="InterPro" id="IPR052939">
    <property type="entry name" value="23S_rRNA_MeTrnsfrase_RlmA"/>
</dbReference>
<reference evidence="1" key="1">
    <citation type="submission" date="2018-11" db="EMBL/GenBank/DDBJ databases">
        <authorList>
            <consortium name="Genoscope - CEA"/>
            <person name="William W."/>
        </authorList>
    </citation>
    <scope>NUCLEOTIDE SEQUENCE [LARGE SCALE GENOMIC DNA]</scope>
    <source>
        <strain evidence="1">T9AD</strain>
    </source>
</reference>
<proteinExistence type="predicted"/>
<dbReference type="Gene3D" id="3.40.50.150">
    <property type="entry name" value="Vaccinia Virus protein VP39"/>
    <property type="match status" value="1"/>
</dbReference>
<protein>
    <submittedName>
        <fullName evidence="1">Methyltransferase domain</fullName>
    </submittedName>
</protein>
<dbReference type="GO" id="GO:0032259">
    <property type="term" value="P:methylation"/>
    <property type="evidence" value="ECO:0007669"/>
    <property type="project" value="UniProtKB-KW"/>
</dbReference>
<dbReference type="InterPro" id="IPR029063">
    <property type="entry name" value="SAM-dependent_MTases_sf"/>
</dbReference>
<dbReference type="PANTHER" id="PTHR43460:SF1">
    <property type="entry name" value="METHYLTRANSFERASE TYPE 11 DOMAIN-CONTAINING PROTEIN"/>
    <property type="match status" value="1"/>
</dbReference>
<name>A0A653B7P6_ECTOL</name>